<keyword evidence="1" id="KW-0862">Zinc</keyword>
<organism evidence="3 4">
    <name type="scientific">Haloarcula virus Hardyhisp2</name>
    <dbReference type="NCBI Taxonomy" id="2811386"/>
    <lineage>
        <taxon>Viruses</taxon>
        <taxon>Monodnaviria</taxon>
        <taxon>Trapavirae</taxon>
        <taxon>Saleviricota</taxon>
        <taxon>Huolimaviricetes</taxon>
        <taxon>Haloruvirales</taxon>
        <taxon>Pleolipoviridae</taxon>
        <taxon>Gammapleolipovirus</taxon>
        <taxon>Gammapleolipovirus hardyense</taxon>
        <taxon>Gammapleolipovirus Hardyhisp2</taxon>
    </lineage>
</organism>
<accession>A0A898KC71</accession>
<dbReference type="GO" id="GO:0008270">
    <property type="term" value="F:zinc ion binding"/>
    <property type="evidence" value="ECO:0007669"/>
    <property type="project" value="UniProtKB-KW"/>
</dbReference>
<sequence length="59" mass="6879">MATYKLECGHTNWRKQSSMEKHGTQAISRQNSDKRYKCKTCGKEFGYKIHLKTGREVQA</sequence>
<dbReference type="InterPro" id="IPR036236">
    <property type="entry name" value="Znf_C2H2_sf"/>
</dbReference>
<keyword evidence="1" id="KW-0479">Metal-binding</keyword>
<gene>
    <name evidence="3" type="ORF">HdyHp2_055</name>
</gene>
<dbReference type="Proteomes" id="UP000662804">
    <property type="component" value="Segment"/>
</dbReference>
<evidence type="ECO:0000256" key="1">
    <source>
        <dbReference type="PROSITE-ProRule" id="PRU00042"/>
    </source>
</evidence>
<dbReference type="Gene3D" id="3.30.160.60">
    <property type="entry name" value="Classic Zinc Finger"/>
    <property type="match status" value="1"/>
</dbReference>
<evidence type="ECO:0000313" key="3">
    <source>
        <dbReference type="EMBL" id="QSJ05031.1"/>
    </source>
</evidence>
<dbReference type="PROSITE" id="PS50157">
    <property type="entry name" value="ZINC_FINGER_C2H2_2"/>
    <property type="match status" value="1"/>
</dbReference>
<dbReference type="SUPFAM" id="SSF57667">
    <property type="entry name" value="beta-beta-alpha zinc fingers"/>
    <property type="match status" value="1"/>
</dbReference>
<dbReference type="EMBL" id="MW557853">
    <property type="protein sequence ID" value="QSJ05031.1"/>
    <property type="molecule type" value="Genomic_DNA"/>
</dbReference>
<evidence type="ECO:0000313" key="4">
    <source>
        <dbReference type="Proteomes" id="UP000662804"/>
    </source>
</evidence>
<protein>
    <submittedName>
        <fullName evidence="3">CxxC motif protein</fullName>
    </submittedName>
</protein>
<proteinExistence type="predicted"/>
<name>A0A898KC71_9VIRU</name>
<keyword evidence="1" id="KW-0863">Zinc-finger</keyword>
<reference evidence="3 4" key="1">
    <citation type="submission" date="2021-02" db="EMBL/GenBank/DDBJ databases">
        <authorList>
            <person name="Tang S.-L."/>
            <person name="Chiang P.-W."/>
            <person name="Pfeiffer F."/>
            <person name="Dyall-Smith M."/>
        </authorList>
    </citation>
    <scope>NUCLEOTIDE SEQUENCE [LARGE SCALE GENOMIC DNA]</scope>
    <source>
        <strain evidence="3">Hardyhisp2</strain>
    </source>
</reference>
<dbReference type="InterPro" id="IPR013087">
    <property type="entry name" value="Znf_C2H2_type"/>
</dbReference>
<keyword evidence="4" id="KW-1185">Reference proteome</keyword>
<feature type="domain" description="C2H2-type" evidence="2">
    <location>
        <begin position="36"/>
        <end position="59"/>
    </location>
</feature>
<evidence type="ECO:0000259" key="2">
    <source>
        <dbReference type="PROSITE" id="PS50157"/>
    </source>
</evidence>